<evidence type="ECO:0000313" key="2">
    <source>
        <dbReference type="EMBL" id="CUO37757.1"/>
    </source>
</evidence>
<keyword evidence="1" id="KW-0812">Transmembrane</keyword>
<organism evidence="2 3">
    <name type="scientific">Clostridium disporicum</name>
    <dbReference type="NCBI Taxonomy" id="84024"/>
    <lineage>
        <taxon>Bacteria</taxon>
        <taxon>Bacillati</taxon>
        <taxon>Bacillota</taxon>
        <taxon>Clostridia</taxon>
        <taxon>Eubacteriales</taxon>
        <taxon>Clostridiaceae</taxon>
        <taxon>Clostridium</taxon>
    </lineage>
</organism>
<evidence type="ECO:0008006" key="4">
    <source>
        <dbReference type="Google" id="ProtNLM"/>
    </source>
</evidence>
<proteinExistence type="predicted"/>
<dbReference type="RefSeq" id="WP_055265165.1">
    <property type="nucleotide sequence ID" value="NZ_CABIXQ010000008.1"/>
</dbReference>
<accession>A0A174EKG4</accession>
<sequence>MDKFDEFLKKKTEDENNEFTLPESFNLKIEETLKCLEDNKKEKWYKNRKIISMVACFALVFFVGLRYTVFNGSLTINESTTMDMQSDSVQRSSIPEPEISNYSLENSEDFIINQNEVKELTIKSLSGEAKFKFVNKEEDINNIIESINKLYKFEVIDQGISEWDFLIQTTGEVNHTIEVKGNLINIDNRCYESNEDISEIIRNIYDNLNYEEKNIKY</sequence>
<gene>
    <name evidence="2" type="ORF">ERS852471_01464</name>
</gene>
<keyword evidence="1" id="KW-0472">Membrane</keyword>
<feature type="transmembrane region" description="Helical" evidence="1">
    <location>
        <begin position="50"/>
        <end position="69"/>
    </location>
</feature>
<name>A0A174EKG4_9CLOT</name>
<keyword evidence="1" id="KW-1133">Transmembrane helix</keyword>
<dbReference type="EMBL" id="CYZX01000008">
    <property type="protein sequence ID" value="CUO37757.1"/>
    <property type="molecule type" value="Genomic_DNA"/>
</dbReference>
<evidence type="ECO:0000256" key="1">
    <source>
        <dbReference type="SAM" id="Phobius"/>
    </source>
</evidence>
<evidence type="ECO:0000313" key="3">
    <source>
        <dbReference type="Proteomes" id="UP000095594"/>
    </source>
</evidence>
<dbReference type="AlphaFoldDB" id="A0A174EKG4"/>
<dbReference type="Proteomes" id="UP000095594">
    <property type="component" value="Unassembled WGS sequence"/>
</dbReference>
<reference evidence="2 3" key="1">
    <citation type="submission" date="2015-09" db="EMBL/GenBank/DDBJ databases">
        <authorList>
            <consortium name="Pathogen Informatics"/>
        </authorList>
    </citation>
    <scope>NUCLEOTIDE SEQUENCE [LARGE SCALE GENOMIC DNA]</scope>
    <source>
        <strain evidence="2 3">2789STDY5834856</strain>
    </source>
</reference>
<protein>
    <recommendedName>
        <fullName evidence="4">DUF4367 domain-containing protein</fullName>
    </recommendedName>
</protein>